<dbReference type="InterPro" id="IPR045032">
    <property type="entry name" value="PEL"/>
</dbReference>
<keyword evidence="8" id="KW-0964">Secreted</keyword>
<evidence type="ECO:0000256" key="8">
    <source>
        <dbReference type="RuleBase" id="RU361173"/>
    </source>
</evidence>
<dbReference type="Proteomes" id="UP000614334">
    <property type="component" value="Unassembled WGS sequence"/>
</dbReference>
<comment type="subcellular location">
    <subcellularLocation>
        <location evidence="8">Secreted</location>
    </subcellularLocation>
</comment>
<evidence type="ECO:0000256" key="4">
    <source>
        <dbReference type="ARBA" id="ARBA00023239"/>
    </source>
</evidence>
<dbReference type="InterPro" id="IPR002022">
    <property type="entry name" value="Pec_lyase"/>
</dbReference>
<keyword evidence="3" id="KW-0325">Glycoprotein</keyword>
<comment type="catalytic activity">
    <reaction evidence="5">
        <text>Eliminative cleavage of (1-&gt;4)-alpha-D-galacturonan methyl ester to give oligosaccharides with 4-deoxy-6-O-methyl-alpha-D-galact-4-enuronosyl groups at their non-reducing ends.</text>
        <dbReference type="EC" id="4.2.2.10"/>
    </reaction>
</comment>
<evidence type="ECO:0000256" key="6">
    <source>
        <dbReference type="ARBA" id="ARBA00037631"/>
    </source>
</evidence>
<dbReference type="GO" id="GO:0030570">
    <property type="term" value="F:pectate lyase activity"/>
    <property type="evidence" value="ECO:0007669"/>
    <property type="project" value="InterPro"/>
</dbReference>
<evidence type="ECO:0000259" key="9">
    <source>
        <dbReference type="SMART" id="SM00656"/>
    </source>
</evidence>
<accession>A0A8H7M2B5</accession>
<evidence type="ECO:0000256" key="7">
    <source>
        <dbReference type="ARBA" id="ARBA00039082"/>
    </source>
</evidence>
<dbReference type="AlphaFoldDB" id="A0A8H7M2B5"/>
<comment type="caution">
    <text evidence="10">The sequence shown here is derived from an EMBL/GenBank/DDBJ whole genome shotgun (WGS) entry which is preliminary data.</text>
</comment>
<organism evidence="10 11">
    <name type="scientific">Rhizoctonia solani</name>
    <dbReference type="NCBI Taxonomy" id="456999"/>
    <lineage>
        <taxon>Eukaryota</taxon>
        <taxon>Fungi</taxon>
        <taxon>Dikarya</taxon>
        <taxon>Basidiomycota</taxon>
        <taxon>Agaricomycotina</taxon>
        <taxon>Agaricomycetes</taxon>
        <taxon>Cantharellales</taxon>
        <taxon>Ceratobasidiaceae</taxon>
        <taxon>Rhizoctonia</taxon>
    </lineage>
</organism>
<dbReference type="SUPFAM" id="SSF51126">
    <property type="entry name" value="Pectin lyase-like"/>
    <property type="match status" value="1"/>
</dbReference>
<sequence length="400" mass="42809">MGVPESPSNYQYVASMSQTIEKAPDTDTSHCLLSTIMYFLASLATIALASQGALAATAFGWATELTSSFRLEDSTPRTIILDKTYDFTDTEGDATGPGCVPWTCSPNAQLALDGPNWCASTPTKGTFTYKKAATTAIRIGSNKTLRGKGNSGWIKGKGLSIVGSTNIIIQNIRISDLNQKYVWGGDALTIWGGSKIWIDHNYFKDVGRQFIVTGFDPSMQVTISNNYFDGRATYTPSAMQRIEGYHYWGTIVSGKADTVTFAYNYVYHASGRAPKVGGDASSTQTIHMYNNYFHDISGHALDAAGGARILFEGNYIESVKTPSTGNKDGAVFAPTSSSMNAHVSSGSLSNAANSGVLGDFKKSFVTSNRVLDASAVKAHVLANAGLGKINELLGLFRQHA</sequence>
<comment type="similarity">
    <text evidence="1 8">Belongs to the polysaccharide lyase 1 family.</text>
</comment>
<keyword evidence="4 8" id="KW-0456">Lyase</keyword>
<evidence type="ECO:0000313" key="10">
    <source>
        <dbReference type="EMBL" id="KAF8748769.1"/>
    </source>
</evidence>
<protein>
    <recommendedName>
        <fullName evidence="7">pectin lyase</fullName>
        <ecNumber evidence="7">4.2.2.10</ecNumber>
    </recommendedName>
</protein>
<evidence type="ECO:0000313" key="11">
    <source>
        <dbReference type="Proteomes" id="UP000614334"/>
    </source>
</evidence>
<dbReference type="InterPro" id="IPR012334">
    <property type="entry name" value="Pectin_lyas_fold"/>
</dbReference>
<dbReference type="InterPro" id="IPR011050">
    <property type="entry name" value="Pectin_lyase_fold/virulence"/>
</dbReference>
<evidence type="ECO:0000256" key="2">
    <source>
        <dbReference type="ARBA" id="ARBA00023157"/>
    </source>
</evidence>
<evidence type="ECO:0000256" key="3">
    <source>
        <dbReference type="ARBA" id="ARBA00023180"/>
    </source>
</evidence>
<evidence type="ECO:0000256" key="1">
    <source>
        <dbReference type="ARBA" id="ARBA00010980"/>
    </source>
</evidence>
<dbReference type="SMART" id="SM00656">
    <property type="entry name" value="Amb_all"/>
    <property type="match status" value="1"/>
</dbReference>
<dbReference type="PANTHER" id="PTHR31683:SF67">
    <property type="entry name" value="PECTIN LYASE F-RELATED"/>
    <property type="match status" value="1"/>
</dbReference>
<proteinExistence type="inferred from homology"/>
<feature type="domain" description="Pectate lyase" evidence="9">
    <location>
        <begin position="107"/>
        <end position="322"/>
    </location>
</feature>
<evidence type="ECO:0000256" key="5">
    <source>
        <dbReference type="ARBA" id="ARBA00036818"/>
    </source>
</evidence>
<dbReference type="Pfam" id="PF00544">
    <property type="entry name" value="Pectate_lyase_4"/>
    <property type="match status" value="1"/>
</dbReference>
<dbReference type="EC" id="4.2.2.10" evidence="7"/>
<keyword evidence="8" id="KW-0624">Polysaccharide degradation</keyword>
<dbReference type="GO" id="GO:0047490">
    <property type="term" value="F:pectin lyase activity"/>
    <property type="evidence" value="ECO:0007669"/>
    <property type="project" value="UniProtKB-EC"/>
</dbReference>
<comment type="function">
    <text evidence="6">Pectinolytic enzymes consist of four classes of enzymes: pectin lyase, polygalacturonase, pectin methylesterase and rhamnogalacturonase. Among pectinolytic enzymes, pectin lyase is the most important in depolymerization of pectin, since it cleaves internal glycosidic bonds of highly methylated pectins.</text>
</comment>
<name>A0A8H7M2B5_9AGAM</name>
<gene>
    <name evidence="10" type="ORF">RHS01_10586</name>
</gene>
<dbReference type="EMBL" id="JACYCF010000034">
    <property type="protein sequence ID" value="KAF8748769.1"/>
    <property type="molecule type" value="Genomic_DNA"/>
</dbReference>
<keyword evidence="8" id="KW-0119">Carbohydrate metabolism</keyword>
<keyword evidence="2" id="KW-1015">Disulfide bond</keyword>
<reference evidence="10" key="1">
    <citation type="submission" date="2020-09" db="EMBL/GenBank/DDBJ databases">
        <title>Comparative genome analyses of four rice-infecting Rhizoctonia solani isolates reveal extensive enrichment of homogalacturonan modification genes.</title>
        <authorList>
            <person name="Lee D.-Y."/>
            <person name="Jeon J."/>
            <person name="Kim K.-T."/>
            <person name="Cheong K."/>
            <person name="Song H."/>
            <person name="Choi G."/>
            <person name="Ko J."/>
            <person name="Opiyo S.O."/>
            <person name="Zuo S."/>
            <person name="Madhav S."/>
            <person name="Lee Y.-H."/>
            <person name="Wang G.-L."/>
        </authorList>
    </citation>
    <scope>NUCLEOTIDE SEQUENCE</scope>
    <source>
        <strain evidence="10">AG1-IA B2</strain>
    </source>
</reference>
<dbReference type="PANTHER" id="PTHR31683">
    <property type="entry name" value="PECTATE LYASE 18-RELATED"/>
    <property type="match status" value="1"/>
</dbReference>
<dbReference type="Gene3D" id="2.160.20.10">
    <property type="entry name" value="Single-stranded right-handed beta-helix, Pectin lyase-like"/>
    <property type="match status" value="1"/>
</dbReference>